<dbReference type="Proteomes" id="UP000319296">
    <property type="component" value="Unassembled WGS sequence"/>
</dbReference>
<dbReference type="SUPFAM" id="SSF48452">
    <property type="entry name" value="TPR-like"/>
    <property type="match status" value="2"/>
</dbReference>
<dbReference type="Pfam" id="PF13374">
    <property type="entry name" value="TPR_10"/>
    <property type="match status" value="1"/>
</dbReference>
<dbReference type="Pfam" id="PF13424">
    <property type="entry name" value="TPR_12"/>
    <property type="match status" value="1"/>
</dbReference>
<evidence type="ECO:0000256" key="1">
    <source>
        <dbReference type="PROSITE-ProRule" id="PRU00339"/>
    </source>
</evidence>
<dbReference type="PANTHER" id="PTHR10098">
    <property type="entry name" value="RAPSYN-RELATED"/>
    <property type="match status" value="1"/>
</dbReference>
<accession>A0A519BKU6</accession>
<comment type="caution">
    <text evidence="2">The sequence shown here is derived from an EMBL/GenBank/DDBJ whole genome shotgun (WGS) entry which is preliminary data.</text>
</comment>
<keyword evidence="1" id="KW-0802">TPR repeat</keyword>
<organism evidence="2 3">
    <name type="scientific">Candidatus Acididesulfobacter diazotrophicus</name>
    <dbReference type="NCBI Taxonomy" id="2597226"/>
    <lineage>
        <taxon>Bacteria</taxon>
        <taxon>Deltaproteobacteria</taxon>
        <taxon>Candidatus Acidulodesulfobacterales</taxon>
        <taxon>Candidatus Acididesulfobacter</taxon>
    </lineage>
</organism>
<evidence type="ECO:0000313" key="3">
    <source>
        <dbReference type="Proteomes" id="UP000319296"/>
    </source>
</evidence>
<feature type="repeat" description="TPR" evidence="1">
    <location>
        <begin position="175"/>
        <end position="208"/>
    </location>
</feature>
<dbReference type="PROSITE" id="PS50005">
    <property type="entry name" value="TPR"/>
    <property type="match status" value="2"/>
</dbReference>
<sequence length="313" mass="35287">MKMIKMKYISLLVLAFIFAFTVKAYAYDSLVNQCFSRIDSQSYMSAKKLGLMAVESNYKSFNARLCLGEANENLGNYKVAISEFSFAVPAANNKTRKMLVYNWLGSAYHNIGNQKEAFKYDSMSLALARRANDTSLESNDLNNIGTIYLSEGRYAKSLHYYEESLPLHVTASGLAVTYGNIGVAYYGMGNCPEAIKYQTKALNLLNSDKNKNGGDYYVTAVNLINLGGDNICTKNYSRANIDITEGLTMVKKIGAKKWIATGYRYLGRLYRNEGNNKKSLFYYRKAHKMYRVIGSSGRAHDTLMMINKIKENR</sequence>
<dbReference type="EMBL" id="SGBB01000019">
    <property type="protein sequence ID" value="RZD17883.1"/>
    <property type="molecule type" value="Genomic_DNA"/>
</dbReference>
<dbReference type="SMART" id="SM00028">
    <property type="entry name" value="TPR"/>
    <property type="match status" value="4"/>
</dbReference>
<dbReference type="InterPro" id="IPR019734">
    <property type="entry name" value="TPR_rpt"/>
</dbReference>
<dbReference type="AlphaFoldDB" id="A0A519BKU6"/>
<name>A0A519BKU6_9DELT</name>
<proteinExistence type="predicted"/>
<dbReference type="InterPro" id="IPR011990">
    <property type="entry name" value="TPR-like_helical_dom_sf"/>
</dbReference>
<dbReference type="Pfam" id="PF13181">
    <property type="entry name" value="TPR_8"/>
    <property type="match status" value="1"/>
</dbReference>
<reference evidence="2 3" key="1">
    <citation type="journal article" date="2019" name="ISME J.">
        <title>Insights into ecological role of a new deltaproteobacterial order Candidatus Acidulodesulfobacterales by metagenomics and metatranscriptomics.</title>
        <authorList>
            <person name="Tan S."/>
            <person name="Liu J."/>
            <person name="Fang Y."/>
            <person name="Hedlund B.P."/>
            <person name="Lian Z.H."/>
            <person name="Huang L.Y."/>
            <person name="Li J.T."/>
            <person name="Huang L.N."/>
            <person name="Li W.J."/>
            <person name="Jiang H.C."/>
            <person name="Dong H.L."/>
            <person name="Shu W.S."/>
        </authorList>
    </citation>
    <scope>NUCLEOTIDE SEQUENCE [LARGE SCALE GENOMIC DNA]</scope>
    <source>
        <strain evidence="2">AP1</strain>
    </source>
</reference>
<evidence type="ECO:0000313" key="2">
    <source>
        <dbReference type="EMBL" id="RZD17883.1"/>
    </source>
</evidence>
<dbReference type="Gene3D" id="1.25.40.10">
    <property type="entry name" value="Tetratricopeptide repeat domain"/>
    <property type="match status" value="2"/>
</dbReference>
<feature type="repeat" description="TPR" evidence="1">
    <location>
        <begin position="138"/>
        <end position="171"/>
    </location>
</feature>
<protein>
    <submittedName>
        <fullName evidence="2">Tetratricopeptide repeat protein</fullName>
    </submittedName>
</protein>
<gene>
    <name evidence="2" type="ORF">EVG15_08760</name>
</gene>